<dbReference type="AlphaFoldDB" id="A0A151MS62"/>
<sequence length="112" mass="12578">MLNLWRTVSTIPTARRAGRKSAQSLNRRTEELLPFKPMVTPRHESGNESTAGIEITTERERSCCQTCCQLFDLSGVCFLPTQKTTVLNADKTNLGRIPDKNSHSLFSSLDCY</sequence>
<proteinExistence type="predicted"/>
<organism evidence="1 2">
    <name type="scientific">Alligator mississippiensis</name>
    <name type="common">American alligator</name>
    <dbReference type="NCBI Taxonomy" id="8496"/>
    <lineage>
        <taxon>Eukaryota</taxon>
        <taxon>Metazoa</taxon>
        <taxon>Chordata</taxon>
        <taxon>Craniata</taxon>
        <taxon>Vertebrata</taxon>
        <taxon>Euteleostomi</taxon>
        <taxon>Archelosauria</taxon>
        <taxon>Archosauria</taxon>
        <taxon>Crocodylia</taxon>
        <taxon>Alligatoridae</taxon>
        <taxon>Alligatorinae</taxon>
        <taxon>Alligator</taxon>
    </lineage>
</organism>
<name>A0A151MS62_ALLMI</name>
<comment type="caution">
    <text evidence="1">The sequence shown here is derived from an EMBL/GenBank/DDBJ whole genome shotgun (WGS) entry which is preliminary data.</text>
</comment>
<accession>A0A151MS62</accession>
<protein>
    <submittedName>
        <fullName evidence="1">Uncharacterized protein</fullName>
    </submittedName>
</protein>
<gene>
    <name evidence="1" type="ORF">Y1Q_0011097</name>
</gene>
<dbReference type="EMBL" id="AKHW03005225">
    <property type="protein sequence ID" value="KYO27372.1"/>
    <property type="molecule type" value="Genomic_DNA"/>
</dbReference>
<keyword evidence="2" id="KW-1185">Reference proteome</keyword>
<dbReference type="Proteomes" id="UP000050525">
    <property type="component" value="Unassembled WGS sequence"/>
</dbReference>
<reference evidence="1 2" key="1">
    <citation type="journal article" date="2012" name="Genome Biol.">
        <title>Sequencing three crocodilian genomes to illuminate the evolution of archosaurs and amniotes.</title>
        <authorList>
            <person name="St John J.A."/>
            <person name="Braun E.L."/>
            <person name="Isberg S.R."/>
            <person name="Miles L.G."/>
            <person name="Chong A.Y."/>
            <person name="Gongora J."/>
            <person name="Dalzell P."/>
            <person name="Moran C."/>
            <person name="Bed'hom B."/>
            <person name="Abzhanov A."/>
            <person name="Burgess S.C."/>
            <person name="Cooksey A.M."/>
            <person name="Castoe T.A."/>
            <person name="Crawford N.G."/>
            <person name="Densmore L.D."/>
            <person name="Drew J.C."/>
            <person name="Edwards S.V."/>
            <person name="Faircloth B.C."/>
            <person name="Fujita M.K."/>
            <person name="Greenwold M.J."/>
            <person name="Hoffmann F.G."/>
            <person name="Howard J.M."/>
            <person name="Iguchi T."/>
            <person name="Janes D.E."/>
            <person name="Khan S.Y."/>
            <person name="Kohno S."/>
            <person name="de Koning A.J."/>
            <person name="Lance S.L."/>
            <person name="McCarthy F.M."/>
            <person name="McCormack J.E."/>
            <person name="Merchant M.E."/>
            <person name="Peterson D.G."/>
            <person name="Pollock D.D."/>
            <person name="Pourmand N."/>
            <person name="Raney B.J."/>
            <person name="Roessler K.A."/>
            <person name="Sanford J.R."/>
            <person name="Sawyer R.H."/>
            <person name="Schmidt C.J."/>
            <person name="Triplett E.W."/>
            <person name="Tuberville T.D."/>
            <person name="Venegas-Anaya M."/>
            <person name="Howard J.T."/>
            <person name="Jarvis E.D."/>
            <person name="Guillette L.J.Jr."/>
            <person name="Glenn T.C."/>
            <person name="Green R.E."/>
            <person name="Ray D.A."/>
        </authorList>
    </citation>
    <scope>NUCLEOTIDE SEQUENCE [LARGE SCALE GENOMIC DNA]</scope>
    <source>
        <strain evidence="1">KSC_2009_1</strain>
    </source>
</reference>
<evidence type="ECO:0000313" key="2">
    <source>
        <dbReference type="Proteomes" id="UP000050525"/>
    </source>
</evidence>
<evidence type="ECO:0000313" key="1">
    <source>
        <dbReference type="EMBL" id="KYO27372.1"/>
    </source>
</evidence>